<sequence length="241" mass="29193">MRARTFQEIYDFCRTDDTYRSYFEVSDESRITGAKARKYYYGDIRRGQCRVGTFIYCQSMRQLERFLGGARQDHYIHIDPLTCREVSLKDDMFPHRTAYIVVHVRRQGVRIEIEHPLHKGWVDFTARSHRPFTREGIIAEAKSYIDRHILLAPGRYRDLQLEHMVFREQFPTWYRQYKKRLHDRAEAEHQDMVERYRYRNDITYGEARDMLAASGIFFDLNCDEFERDEITEQFVQLCNRT</sequence>
<protein>
    <submittedName>
        <fullName evidence="1">Uncharacterized protein</fullName>
    </submittedName>
</protein>
<proteinExistence type="predicted"/>
<dbReference type="AlphaFoldDB" id="A0A414HEA3"/>
<dbReference type="RefSeq" id="WP_101602790.1">
    <property type="nucleotide sequence ID" value="NZ_QSJM01000011.1"/>
</dbReference>
<dbReference type="Proteomes" id="UP000283429">
    <property type="component" value="Unassembled WGS sequence"/>
</dbReference>
<name>A0A414HEA3_PHOVU</name>
<comment type="caution">
    <text evidence="1">The sequence shown here is derived from an EMBL/GenBank/DDBJ whole genome shotgun (WGS) entry which is preliminary data.</text>
</comment>
<evidence type="ECO:0000313" key="1">
    <source>
        <dbReference type="EMBL" id="RHD82763.1"/>
    </source>
</evidence>
<dbReference type="EMBL" id="QSJM01000011">
    <property type="protein sequence ID" value="RHD82763.1"/>
    <property type="molecule type" value="Genomic_DNA"/>
</dbReference>
<reference evidence="1 2" key="1">
    <citation type="submission" date="2018-08" db="EMBL/GenBank/DDBJ databases">
        <title>A genome reference for cultivated species of the human gut microbiota.</title>
        <authorList>
            <person name="Zou Y."/>
            <person name="Xue W."/>
            <person name="Luo G."/>
        </authorList>
    </citation>
    <scope>NUCLEOTIDE SEQUENCE [LARGE SCALE GENOMIC DNA]</scope>
    <source>
        <strain evidence="1 2">AM30-40</strain>
    </source>
</reference>
<organism evidence="1 2">
    <name type="scientific">Phocaeicola vulgatus</name>
    <name type="common">Bacteroides vulgatus</name>
    <dbReference type="NCBI Taxonomy" id="821"/>
    <lineage>
        <taxon>Bacteria</taxon>
        <taxon>Pseudomonadati</taxon>
        <taxon>Bacteroidota</taxon>
        <taxon>Bacteroidia</taxon>
        <taxon>Bacteroidales</taxon>
        <taxon>Bacteroidaceae</taxon>
        <taxon>Phocaeicola</taxon>
    </lineage>
</organism>
<evidence type="ECO:0000313" key="2">
    <source>
        <dbReference type="Proteomes" id="UP000283429"/>
    </source>
</evidence>
<gene>
    <name evidence="1" type="ORF">DW783_05120</name>
</gene>
<accession>A0A414HEA3</accession>